<keyword evidence="2" id="KW-1185">Reference proteome</keyword>
<proteinExistence type="predicted"/>
<evidence type="ECO:0000313" key="1">
    <source>
        <dbReference type="EMBL" id="KRX43279.1"/>
    </source>
</evidence>
<organism evidence="1 2">
    <name type="scientific">Trichinella murrelli</name>
    <dbReference type="NCBI Taxonomy" id="144512"/>
    <lineage>
        <taxon>Eukaryota</taxon>
        <taxon>Metazoa</taxon>
        <taxon>Ecdysozoa</taxon>
        <taxon>Nematoda</taxon>
        <taxon>Enoplea</taxon>
        <taxon>Dorylaimia</taxon>
        <taxon>Trichinellida</taxon>
        <taxon>Trichinellidae</taxon>
        <taxon>Trichinella</taxon>
    </lineage>
</organism>
<protein>
    <submittedName>
        <fullName evidence="1">Uncharacterized protein</fullName>
    </submittedName>
</protein>
<gene>
    <name evidence="1" type="ORF">T05_16363</name>
</gene>
<accession>A0A0V0TW91</accession>
<dbReference type="Proteomes" id="UP000055048">
    <property type="component" value="Unassembled WGS sequence"/>
</dbReference>
<name>A0A0V0TW91_9BILA</name>
<comment type="caution">
    <text evidence="1">The sequence shown here is derived from an EMBL/GenBank/DDBJ whole genome shotgun (WGS) entry which is preliminary data.</text>
</comment>
<sequence>MPWPFVSIAAIARRHKPQLLFNVDGRGNFCCLLNVLNSRHSSFIGGSPSPKYGASALTFALC</sequence>
<reference evidence="1 2" key="1">
    <citation type="submission" date="2015-01" db="EMBL/GenBank/DDBJ databases">
        <title>Evolution of Trichinella species and genotypes.</title>
        <authorList>
            <person name="Korhonen P.K."/>
            <person name="Edoardo P."/>
            <person name="Giuseppe L.R."/>
            <person name="Gasser R.B."/>
        </authorList>
    </citation>
    <scope>NUCLEOTIDE SEQUENCE [LARGE SCALE GENOMIC DNA]</scope>
    <source>
        <strain evidence="1">ISS417</strain>
    </source>
</reference>
<dbReference type="EMBL" id="JYDJ01000123">
    <property type="protein sequence ID" value="KRX43279.1"/>
    <property type="molecule type" value="Genomic_DNA"/>
</dbReference>
<dbReference type="AlphaFoldDB" id="A0A0V0TW91"/>
<evidence type="ECO:0000313" key="2">
    <source>
        <dbReference type="Proteomes" id="UP000055048"/>
    </source>
</evidence>